<dbReference type="SUPFAM" id="SSF55729">
    <property type="entry name" value="Acyl-CoA N-acyltransferases (Nat)"/>
    <property type="match status" value="1"/>
</dbReference>
<dbReference type="PATRIC" id="fig|263475.3.peg.120"/>
<dbReference type="RefSeq" id="WP_053419071.1">
    <property type="nucleotide sequence ID" value="NZ_JBCMHV010000024.1"/>
</dbReference>
<sequence>MKTHKITTQEDLQKAFDIRVKVFVEEQKVPAEEEIDQFDHLGGECHHILVTNDENQAVGTGRIRLVEGVGKIQRVAILEEYRKLGLGRVIIQALEDIASKELGASKVKLDGQVQAQGFYEKLGYHVASDIFLDAGIEHVLMIKEV</sequence>
<dbReference type="Gene3D" id="3.40.630.30">
    <property type="match status" value="1"/>
</dbReference>
<gene>
    <name evidence="2" type="ORF">AMD00_21605</name>
</gene>
<dbReference type="STRING" id="263475.AMD00_21605"/>
<dbReference type="GO" id="GO:0004343">
    <property type="term" value="F:glucosamine 6-phosphate N-acetyltransferase activity"/>
    <property type="evidence" value="ECO:0007669"/>
    <property type="project" value="TreeGrafter"/>
</dbReference>
<dbReference type="Proteomes" id="UP000036867">
    <property type="component" value="Unassembled WGS sequence"/>
</dbReference>
<protein>
    <recommendedName>
        <fullName evidence="1">N-acetyltransferase domain-containing protein</fullName>
    </recommendedName>
</protein>
<dbReference type="InterPro" id="IPR039143">
    <property type="entry name" value="GNPNAT1-like"/>
</dbReference>
<keyword evidence="3" id="KW-1185">Reference proteome</keyword>
<reference evidence="3" key="1">
    <citation type="submission" date="2015-08" db="EMBL/GenBank/DDBJ databases">
        <title>Fjat-10028 dsm 16317.</title>
        <authorList>
            <person name="Liu B."/>
            <person name="Wang J."/>
            <person name="Zhu Y."/>
            <person name="Liu G."/>
            <person name="Chen Q."/>
            <person name="Chen Z."/>
            <person name="Lan J."/>
            <person name="Che J."/>
            <person name="Ge C."/>
            <person name="Shi H."/>
            <person name="Pan Z."/>
            <person name="Liu X."/>
        </authorList>
    </citation>
    <scope>NUCLEOTIDE SEQUENCE [LARGE SCALE GENOMIC DNA]</scope>
    <source>
        <strain evidence="3">DSM 16317</strain>
    </source>
</reference>
<dbReference type="PANTHER" id="PTHR13355:SF9">
    <property type="entry name" value="ACETYLTRANSFERASE BSU40680-RELATED"/>
    <property type="match status" value="1"/>
</dbReference>
<dbReference type="AlphaFoldDB" id="A0A0M0L859"/>
<dbReference type="PROSITE" id="PS51186">
    <property type="entry name" value="GNAT"/>
    <property type="match status" value="1"/>
</dbReference>
<dbReference type="InterPro" id="IPR016181">
    <property type="entry name" value="Acyl_CoA_acyltransferase"/>
</dbReference>
<proteinExistence type="predicted"/>
<accession>A0A0M0L859</accession>
<comment type="caution">
    <text evidence="2">The sequence shown here is derived from an EMBL/GenBank/DDBJ whole genome shotgun (WGS) entry which is preliminary data.</text>
</comment>
<dbReference type="GeneID" id="301138699"/>
<evidence type="ECO:0000313" key="3">
    <source>
        <dbReference type="Proteomes" id="UP000036867"/>
    </source>
</evidence>
<evidence type="ECO:0000313" key="2">
    <source>
        <dbReference type="EMBL" id="KOO47265.1"/>
    </source>
</evidence>
<organism evidence="2 3">
    <name type="scientific">Viridibacillus arvi</name>
    <dbReference type="NCBI Taxonomy" id="263475"/>
    <lineage>
        <taxon>Bacteria</taxon>
        <taxon>Bacillati</taxon>
        <taxon>Bacillota</taxon>
        <taxon>Bacilli</taxon>
        <taxon>Bacillales</taxon>
        <taxon>Caryophanaceae</taxon>
        <taxon>Viridibacillus</taxon>
    </lineage>
</organism>
<dbReference type="EMBL" id="LILB01000009">
    <property type="protein sequence ID" value="KOO47265.1"/>
    <property type="molecule type" value="Genomic_DNA"/>
</dbReference>
<name>A0A0M0L859_9BACL</name>
<dbReference type="InterPro" id="IPR000182">
    <property type="entry name" value="GNAT_dom"/>
</dbReference>
<evidence type="ECO:0000259" key="1">
    <source>
        <dbReference type="PROSITE" id="PS51186"/>
    </source>
</evidence>
<dbReference type="CDD" id="cd04301">
    <property type="entry name" value="NAT_SF"/>
    <property type="match status" value="1"/>
</dbReference>
<feature type="domain" description="N-acetyltransferase" evidence="1">
    <location>
        <begin position="1"/>
        <end position="145"/>
    </location>
</feature>
<dbReference type="Pfam" id="PF13673">
    <property type="entry name" value="Acetyltransf_10"/>
    <property type="match status" value="1"/>
</dbReference>
<dbReference type="OrthoDB" id="9796171at2"/>
<dbReference type="PANTHER" id="PTHR13355">
    <property type="entry name" value="GLUCOSAMINE 6-PHOSPHATE N-ACETYLTRANSFERASE"/>
    <property type="match status" value="1"/>
</dbReference>